<feature type="non-terminal residue" evidence="3">
    <location>
        <position position="1"/>
    </location>
</feature>
<dbReference type="EMBL" id="VULO01000020">
    <property type="protein sequence ID" value="MSS85461.1"/>
    <property type="molecule type" value="Genomic_DNA"/>
</dbReference>
<dbReference type="Proteomes" id="UP000470875">
    <property type="component" value="Unassembled WGS sequence"/>
</dbReference>
<sequence>ECKPQPHSNKAPSAPTQTPKPRKQAKTNNPKRRLRTPCQKSGMGLFKNEAVRKDSPFRVGPLKTVADVEDLTLEWATWYNQDRLHSTIGYQTPSEAE</sequence>
<feature type="domain" description="Integrase catalytic" evidence="2">
    <location>
        <begin position="60"/>
        <end position="93"/>
    </location>
</feature>
<feature type="compositionally biased region" description="Polar residues" evidence="1">
    <location>
        <begin position="1"/>
        <end position="19"/>
    </location>
</feature>
<evidence type="ECO:0000313" key="4">
    <source>
        <dbReference type="Proteomes" id="UP000470875"/>
    </source>
</evidence>
<evidence type="ECO:0000313" key="3">
    <source>
        <dbReference type="EMBL" id="MSS85461.1"/>
    </source>
</evidence>
<evidence type="ECO:0000256" key="1">
    <source>
        <dbReference type="SAM" id="MobiDB-lite"/>
    </source>
</evidence>
<dbReference type="Pfam" id="PF13683">
    <property type="entry name" value="rve_3"/>
    <property type="match status" value="1"/>
</dbReference>
<accession>A0A6N7W7T2</accession>
<comment type="caution">
    <text evidence="3">The sequence shown here is derived from an EMBL/GenBank/DDBJ whole genome shotgun (WGS) entry which is preliminary data.</text>
</comment>
<reference evidence="3 4" key="1">
    <citation type="submission" date="2019-08" db="EMBL/GenBank/DDBJ databases">
        <title>In-depth cultivation of the pig gut microbiome towards novel bacterial diversity and tailored functional studies.</title>
        <authorList>
            <person name="Wylensek D."/>
            <person name="Hitch T.C.A."/>
            <person name="Clavel T."/>
        </authorList>
    </citation>
    <scope>NUCLEOTIDE SEQUENCE [LARGE SCALE GENOMIC DNA]</scope>
    <source>
        <strain evidence="3 4">WB03_NA08</strain>
    </source>
</reference>
<proteinExistence type="predicted"/>
<name>A0A6N7W7T2_9ACTO</name>
<dbReference type="AlphaFoldDB" id="A0A6N7W7T2"/>
<organism evidence="3 4">
    <name type="scientific">Scrofimicrobium canadense</name>
    <dbReference type="NCBI Taxonomy" id="2652290"/>
    <lineage>
        <taxon>Bacteria</taxon>
        <taxon>Bacillati</taxon>
        <taxon>Actinomycetota</taxon>
        <taxon>Actinomycetes</taxon>
        <taxon>Actinomycetales</taxon>
        <taxon>Actinomycetaceae</taxon>
        <taxon>Scrofimicrobium</taxon>
    </lineage>
</organism>
<dbReference type="GO" id="GO:0015074">
    <property type="term" value="P:DNA integration"/>
    <property type="evidence" value="ECO:0007669"/>
    <property type="project" value="InterPro"/>
</dbReference>
<feature type="compositionally biased region" description="Basic residues" evidence="1">
    <location>
        <begin position="20"/>
        <end position="35"/>
    </location>
</feature>
<gene>
    <name evidence="3" type="ORF">FYJ24_12065</name>
</gene>
<dbReference type="RefSeq" id="WP_154546708.1">
    <property type="nucleotide sequence ID" value="NZ_VULO01000020.1"/>
</dbReference>
<feature type="region of interest" description="Disordered" evidence="1">
    <location>
        <begin position="1"/>
        <end position="40"/>
    </location>
</feature>
<protein>
    <submittedName>
        <fullName evidence="3">Transposase</fullName>
    </submittedName>
</protein>
<dbReference type="InterPro" id="IPR001584">
    <property type="entry name" value="Integrase_cat-core"/>
</dbReference>
<evidence type="ECO:0000259" key="2">
    <source>
        <dbReference type="Pfam" id="PF13683"/>
    </source>
</evidence>
<keyword evidence="4" id="KW-1185">Reference proteome</keyword>